<accession>A0A8J6BCP2</accession>
<dbReference type="EMBL" id="WNTK01003008">
    <property type="protein sequence ID" value="KAG9465471.1"/>
    <property type="molecule type" value="Genomic_DNA"/>
</dbReference>
<feature type="transmembrane region" description="Helical" evidence="2">
    <location>
        <begin position="306"/>
        <end position="325"/>
    </location>
</feature>
<keyword evidence="4" id="KW-1185">Reference proteome</keyword>
<dbReference type="AlphaFoldDB" id="A0A8J6BCP2"/>
<dbReference type="InterPro" id="IPR036291">
    <property type="entry name" value="NAD(P)-bd_dom_sf"/>
</dbReference>
<gene>
    <name evidence="3" type="ORF">GDO78_018256</name>
</gene>
<name>A0A8J6BCP2_ELECQ</name>
<protein>
    <submittedName>
        <fullName evidence="3">Uncharacterized protein</fullName>
    </submittedName>
</protein>
<feature type="transmembrane region" description="Helical" evidence="2">
    <location>
        <begin position="6"/>
        <end position="30"/>
    </location>
</feature>
<organism evidence="3 4">
    <name type="scientific">Eleutherodactylus coqui</name>
    <name type="common">Puerto Rican coqui</name>
    <dbReference type="NCBI Taxonomy" id="57060"/>
    <lineage>
        <taxon>Eukaryota</taxon>
        <taxon>Metazoa</taxon>
        <taxon>Chordata</taxon>
        <taxon>Craniata</taxon>
        <taxon>Vertebrata</taxon>
        <taxon>Euteleostomi</taxon>
        <taxon>Amphibia</taxon>
        <taxon>Batrachia</taxon>
        <taxon>Anura</taxon>
        <taxon>Neobatrachia</taxon>
        <taxon>Hyloidea</taxon>
        <taxon>Eleutherodactylidae</taxon>
        <taxon>Eleutherodactylinae</taxon>
        <taxon>Eleutherodactylus</taxon>
        <taxon>Eleutherodactylus</taxon>
    </lineage>
</organism>
<dbReference type="PANTHER" id="PTHR43313">
    <property type="entry name" value="SHORT-CHAIN DEHYDROGENASE/REDUCTASE FAMILY 9C"/>
    <property type="match status" value="1"/>
</dbReference>
<dbReference type="OrthoDB" id="2102561at2759"/>
<dbReference type="Gene3D" id="3.40.50.720">
    <property type="entry name" value="NAD(P)-binding Rossmann-like Domain"/>
    <property type="match status" value="1"/>
</dbReference>
<sequence>MVSIPWLWSCCLDPQTLVYILLFGLLGLAIHTRLRKKPVFLDPRGRAVLITGCDSGFGNLLAHRLLDLGFTVFAACLFPDGEGAQALLTHSSPGQVKVIKLDVTSDKEIEQVKQYVQDHLPDKGLWGLVNNAGICMTGMVEWLTIEKFQKVLDVNLLGSIRTTLAFAPLIRECKGRMVFLSSINAYLSFMNSIYSLTKAGLEKFCDCLRLEMGLFGVRVCIIEPGNYAPATHILPHVSSEKVWNSLSAEAKEVYSKELIEDTTKFIKERLDGGSRKSYEVVDAIVDALTSPTPKPRYLVASFIDKLSIYLYLWLPTFLFDQILLIPTRKLKSWQHNDN</sequence>
<evidence type="ECO:0000256" key="2">
    <source>
        <dbReference type="SAM" id="Phobius"/>
    </source>
</evidence>
<keyword evidence="2" id="KW-1133">Transmembrane helix</keyword>
<keyword evidence="2" id="KW-0472">Membrane</keyword>
<dbReference type="Pfam" id="PF00106">
    <property type="entry name" value="adh_short"/>
    <property type="match status" value="1"/>
</dbReference>
<dbReference type="PRINTS" id="PR00081">
    <property type="entry name" value="GDHRDH"/>
</dbReference>
<dbReference type="Proteomes" id="UP000770717">
    <property type="component" value="Unassembled WGS sequence"/>
</dbReference>
<comment type="caution">
    <text evidence="3">The sequence shown here is derived from an EMBL/GenBank/DDBJ whole genome shotgun (WGS) entry which is preliminary data.</text>
</comment>
<dbReference type="PANTHER" id="PTHR43313:SF43">
    <property type="entry name" value="D-BETA-HYDROXYBUTYRATE DEHYDROGENASE, MITOCHONDRIAL"/>
    <property type="match status" value="1"/>
</dbReference>
<dbReference type="SUPFAM" id="SSF51735">
    <property type="entry name" value="NAD(P)-binding Rossmann-fold domains"/>
    <property type="match status" value="1"/>
</dbReference>
<keyword evidence="2" id="KW-0812">Transmembrane</keyword>
<evidence type="ECO:0000313" key="4">
    <source>
        <dbReference type="Proteomes" id="UP000770717"/>
    </source>
</evidence>
<dbReference type="InterPro" id="IPR002347">
    <property type="entry name" value="SDR_fam"/>
</dbReference>
<evidence type="ECO:0000256" key="1">
    <source>
        <dbReference type="ARBA" id="ARBA00006484"/>
    </source>
</evidence>
<proteinExistence type="inferred from homology"/>
<evidence type="ECO:0000313" key="3">
    <source>
        <dbReference type="EMBL" id="KAG9465471.1"/>
    </source>
</evidence>
<comment type="similarity">
    <text evidence="1">Belongs to the short-chain dehydrogenases/reductases (SDR) family.</text>
</comment>
<reference evidence="3" key="1">
    <citation type="thesis" date="2020" institute="ProQuest LLC" country="789 East Eisenhower Parkway, Ann Arbor, MI, USA">
        <title>Comparative Genomics and Chromosome Evolution.</title>
        <authorList>
            <person name="Mudd A.B."/>
        </authorList>
    </citation>
    <scope>NUCLEOTIDE SEQUENCE</scope>
    <source>
        <strain evidence="3">HN-11 Male</strain>
        <tissue evidence="3">Kidney and liver</tissue>
    </source>
</reference>